<sequence length="690" mass="72294">MAATSLGEQRIGMDETGLLNQLRRFLVALLLACGLFGAVSPAWANNIAARLVAEQPVRPGEAVTVAIAMEPKPGWHGYWSNPGDAGLGMTLDWDLPAGVSAGEPAYGVPQTLLISGLMNHVYEGPHAILVPLQFAAGVPPGEARIAVVARWLACTDTICVPEQATLAITLPVAVHSNAEPDPRFEKWRAALPAQLAETGTYAITGKRLRVAIPLAAQASVSAPHLFIEQDGLIAYAARQEFSRAGDWLIMETDIAANASFDGTADAVLRFTDNNGIAMTLRPGMVPAAGVPLAAALPANGTLPGTALLLLAAFAGGVLLNIMPCVFPVLSLKALTLARAGGEGARTEALAYTAGIMATVLALGALLLALRAAGQEIGWAFQLQEPATVLLLLLLVVAITANLAGWFELLLPVAIERRGTGAFGTGVLAALVATPCTGPFMAGAMGAALLLPVTAALGLFAALGLGLAFPFLLIGFVPRVRRLLPRPGNWMNSFRKAMAMPMGLTALALLWLCWRLGGLPLFLLAGTGAVLLLSSLWAIGRRQRGGRRVRGAALALMTGALLTGGAAMAMNPRDIATAAMPGTRVFSEAELTRARASNQPVFVYFTADWCVTCKLNEQVAIDRAAVHDAFAGAGVIVLRADWTRRDPAVTRFLGANGAAGVPLYLWYEPNQPVRQLPQILTATMLVDLASR</sequence>
<feature type="domain" description="Cytochrome C biogenesis protein transmembrane" evidence="7">
    <location>
        <begin position="307"/>
        <end position="508"/>
    </location>
</feature>
<gene>
    <name evidence="9" type="ORF">RM533_08330</name>
</gene>
<feature type="transmembrane region" description="Helical" evidence="6">
    <location>
        <begin position="550"/>
        <end position="569"/>
    </location>
</feature>
<keyword evidence="3" id="KW-0201">Cytochrome c-type biogenesis</keyword>
<evidence type="ECO:0000256" key="2">
    <source>
        <dbReference type="ARBA" id="ARBA00022692"/>
    </source>
</evidence>
<feature type="transmembrane region" description="Helical" evidence="6">
    <location>
        <begin position="426"/>
        <end position="450"/>
    </location>
</feature>
<feature type="domain" description="Thiol:disulfide interchange protein DsbD N-terminal" evidence="8">
    <location>
        <begin position="50"/>
        <end position="167"/>
    </location>
</feature>
<keyword evidence="2 6" id="KW-0812">Transmembrane</keyword>
<proteinExistence type="predicted"/>
<evidence type="ECO:0000313" key="9">
    <source>
        <dbReference type="EMBL" id="MDT0576191.1"/>
    </source>
</evidence>
<accession>A0ABU2ZHV2</accession>
<feature type="transmembrane region" description="Helical" evidence="6">
    <location>
        <begin position="389"/>
        <end position="414"/>
    </location>
</feature>
<feature type="transmembrane region" description="Helical" evidence="6">
    <location>
        <begin position="496"/>
        <end position="513"/>
    </location>
</feature>
<evidence type="ECO:0000313" key="10">
    <source>
        <dbReference type="Proteomes" id="UP001259803"/>
    </source>
</evidence>
<evidence type="ECO:0000256" key="1">
    <source>
        <dbReference type="ARBA" id="ARBA00004141"/>
    </source>
</evidence>
<dbReference type="CDD" id="cd02953">
    <property type="entry name" value="DsbDgamma"/>
    <property type="match status" value="1"/>
</dbReference>
<dbReference type="InterPro" id="IPR028250">
    <property type="entry name" value="DsbDN"/>
</dbReference>
<keyword evidence="4 6" id="KW-1133">Transmembrane helix</keyword>
<dbReference type="InterPro" id="IPR003834">
    <property type="entry name" value="Cyt_c_assmbl_TM_dom"/>
</dbReference>
<evidence type="ECO:0000256" key="4">
    <source>
        <dbReference type="ARBA" id="ARBA00022989"/>
    </source>
</evidence>
<keyword evidence="5 6" id="KW-0472">Membrane</keyword>
<dbReference type="SUPFAM" id="SSF52833">
    <property type="entry name" value="Thioredoxin-like"/>
    <property type="match status" value="1"/>
</dbReference>
<reference evidence="9 10" key="1">
    <citation type="submission" date="2023-09" db="EMBL/GenBank/DDBJ databases">
        <authorList>
            <person name="Rey-Velasco X."/>
        </authorList>
    </citation>
    <scope>NUCLEOTIDE SEQUENCE [LARGE SCALE GENOMIC DNA]</scope>
    <source>
        <strain evidence="9 10">F390</strain>
    </source>
</reference>
<dbReference type="Pfam" id="PF11412">
    <property type="entry name" value="DsbD_N"/>
    <property type="match status" value="1"/>
</dbReference>
<dbReference type="Pfam" id="PF02683">
    <property type="entry name" value="DsbD_TM"/>
    <property type="match status" value="1"/>
</dbReference>
<dbReference type="Proteomes" id="UP001259803">
    <property type="component" value="Unassembled WGS sequence"/>
</dbReference>
<protein>
    <submittedName>
        <fullName evidence="9">Protein-disulfide reductase DsbD family protein</fullName>
    </submittedName>
</protein>
<keyword evidence="10" id="KW-1185">Reference proteome</keyword>
<name>A0ABU2ZHV2_9SPHN</name>
<feature type="transmembrane region" description="Helical" evidence="6">
    <location>
        <begin position="306"/>
        <end position="329"/>
    </location>
</feature>
<evidence type="ECO:0000259" key="7">
    <source>
        <dbReference type="Pfam" id="PF02683"/>
    </source>
</evidence>
<comment type="caution">
    <text evidence="9">The sequence shown here is derived from an EMBL/GenBank/DDBJ whole genome shotgun (WGS) entry which is preliminary data.</text>
</comment>
<feature type="transmembrane region" description="Helical" evidence="6">
    <location>
        <begin position="456"/>
        <end position="476"/>
    </location>
</feature>
<dbReference type="EMBL" id="JAVRHS010000005">
    <property type="protein sequence ID" value="MDT0576191.1"/>
    <property type="molecule type" value="Genomic_DNA"/>
</dbReference>
<dbReference type="InterPro" id="IPR036249">
    <property type="entry name" value="Thioredoxin-like_sf"/>
</dbReference>
<dbReference type="Gene3D" id="3.40.30.10">
    <property type="entry name" value="Glutaredoxin"/>
    <property type="match status" value="1"/>
</dbReference>
<dbReference type="InterPro" id="IPR035671">
    <property type="entry name" value="DsbD_gamma"/>
</dbReference>
<evidence type="ECO:0000256" key="6">
    <source>
        <dbReference type="SAM" id="Phobius"/>
    </source>
</evidence>
<dbReference type="PANTHER" id="PTHR32234">
    <property type="entry name" value="THIOL:DISULFIDE INTERCHANGE PROTEIN DSBD"/>
    <property type="match status" value="1"/>
</dbReference>
<comment type="subcellular location">
    <subcellularLocation>
        <location evidence="1">Membrane</location>
        <topology evidence="1">Multi-pass membrane protein</topology>
    </subcellularLocation>
</comment>
<dbReference type="RefSeq" id="WP_311340759.1">
    <property type="nucleotide sequence ID" value="NZ_JAVRHS010000005.1"/>
</dbReference>
<organism evidence="9 10">
    <name type="scientific">Croceicoccus esteveae</name>
    <dbReference type="NCBI Taxonomy" id="3075597"/>
    <lineage>
        <taxon>Bacteria</taxon>
        <taxon>Pseudomonadati</taxon>
        <taxon>Pseudomonadota</taxon>
        <taxon>Alphaproteobacteria</taxon>
        <taxon>Sphingomonadales</taxon>
        <taxon>Erythrobacteraceae</taxon>
        <taxon>Croceicoccus</taxon>
    </lineage>
</organism>
<feature type="transmembrane region" description="Helical" evidence="6">
    <location>
        <begin position="519"/>
        <end position="538"/>
    </location>
</feature>
<dbReference type="Pfam" id="PF13899">
    <property type="entry name" value="Thioredoxin_7"/>
    <property type="match status" value="1"/>
</dbReference>
<evidence type="ECO:0000256" key="3">
    <source>
        <dbReference type="ARBA" id="ARBA00022748"/>
    </source>
</evidence>
<feature type="transmembrane region" description="Helical" evidence="6">
    <location>
        <begin position="349"/>
        <end position="369"/>
    </location>
</feature>
<evidence type="ECO:0000256" key="5">
    <source>
        <dbReference type="ARBA" id="ARBA00023136"/>
    </source>
</evidence>
<dbReference type="PANTHER" id="PTHR32234:SF3">
    <property type="entry name" value="SUPPRESSION OF COPPER SENSITIVITY PROTEIN"/>
    <property type="match status" value="1"/>
</dbReference>
<evidence type="ECO:0000259" key="8">
    <source>
        <dbReference type="Pfam" id="PF11412"/>
    </source>
</evidence>